<evidence type="ECO:0000256" key="5">
    <source>
        <dbReference type="ARBA" id="ARBA00023004"/>
    </source>
</evidence>
<comment type="caution">
    <text evidence="8">The sequence shown here is derived from an EMBL/GenBank/DDBJ whole genome shotgun (WGS) entry which is preliminary data.</text>
</comment>
<dbReference type="PANTHER" id="PTHR30038">
    <property type="entry name" value="ALDEHYDE FERREDOXIN OXIDOREDUCTASE"/>
    <property type="match status" value="1"/>
</dbReference>
<reference evidence="8" key="2">
    <citation type="journal article" date="2021" name="PeerJ">
        <title>Extensive microbial diversity within the chicken gut microbiome revealed by metagenomics and culture.</title>
        <authorList>
            <person name="Gilroy R."/>
            <person name="Ravi A."/>
            <person name="Getino M."/>
            <person name="Pursley I."/>
            <person name="Horton D.L."/>
            <person name="Alikhan N.F."/>
            <person name="Baker D."/>
            <person name="Gharbi K."/>
            <person name="Hall N."/>
            <person name="Watson M."/>
            <person name="Adriaenssens E.M."/>
            <person name="Foster-Nyarko E."/>
            <person name="Jarju S."/>
            <person name="Secka A."/>
            <person name="Antonio M."/>
            <person name="Oren A."/>
            <person name="Chaudhuri R.R."/>
            <person name="La Ragione R."/>
            <person name="Hildebrand F."/>
            <person name="Pallen M.J."/>
        </authorList>
    </citation>
    <scope>NUCLEOTIDE SEQUENCE</scope>
    <source>
        <strain evidence="8">23406</strain>
    </source>
</reference>
<keyword evidence="3" id="KW-0004">4Fe-4S</keyword>
<dbReference type="Pfam" id="PF01314">
    <property type="entry name" value="AFOR_C"/>
    <property type="match status" value="1"/>
</dbReference>
<evidence type="ECO:0000259" key="7">
    <source>
        <dbReference type="SMART" id="SM00790"/>
    </source>
</evidence>
<evidence type="ECO:0000256" key="4">
    <source>
        <dbReference type="ARBA" id="ARBA00022723"/>
    </source>
</evidence>
<evidence type="ECO:0000256" key="3">
    <source>
        <dbReference type="ARBA" id="ARBA00022485"/>
    </source>
</evidence>
<dbReference type="InterPro" id="IPR036503">
    <property type="entry name" value="Ald_Fedxn_OxRdtase_N_sf"/>
</dbReference>
<evidence type="ECO:0000313" key="8">
    <source>
        <dbReference type="EMBL" id="HIV00353.1"/>
    </source>
</evidence>
<dbReference type="InterPro" id="IPR001203">
    <property type="entry name" value="OxRdtase_Ald_Fedxn_C"/>
</dbReference>
<dbReference type="GO" id="GO:0009055">
    <property type="term" value="F:electron transfer activity"/>
    <property type="evidence" value="ECO:0007669"/>
    <property type="project" value="InterPro"/>
</dbReference>
<feature type="domain" description="Aldehyde ferredoxin oxidoreductase N-terminal" evidence="7">
    <location>
        <begin position="8"/>
        <end position="205"/>
    </location>
</feature>
<evidence type="ECO:0000313" key="9">
    <source>
        <dbReference type="Proteomes" id="UP000886891"/>
    </source>
</evidence>
<dbReference type="SUPFAM" id="SSF56228">
    <property type="entry name" value="Aldehyde ferredoxin oxidoreductase, N-terminal domain"/>
    <property type="match status" value="1"/>
</dbReference>
<reference evidence="8" key="1">
    <citation type="submission" date="2020-10" db="EMBL/GenBank/DDBJ databases">
        <authorList>
            <person name="Gilroy R."/>
        </authorList>
    </citation>
    <scope>NUCLEOTIDE SEQUENCE</scope>
    <source>
        <strain evidence="8">23406</strain>
    </source>
</reference>
<dbReference type="PANTHER" id="PTHR30038:SF7">
    <property type="entry name" value="TUNGSTEN-CONTAINING GLYCERALDEHYDE-3-PHOSPHATE:FERREDOXIN OXIDOREDUCTASE"/>
    <property type="match status" value="1"/>
</dbReference>
<accession>A0A9D1SX64</accession>
<evidence type="ECO:0000256" key="2">
    <source>
        <dbReference type="ARBA" id="ARBA00011032"/>
    </source>
</evidence>
<dbReference type="SMART" id="SM00790">
    <property type="entry name" value="AFOR_N"/>
    <property type="match status" value="1"/>
</dbReference>
<comment type="similarity">
    <text evidence="2">Belongs to the AOR/FOR family.</text>
</comment>
<sequence>MATSLGAYAGKVIRINLTDRSWSEYPVDDRDRKLFLGGKILAARILHDFIQGPLDPLGPENVLVVTTCPLNATGCPSSSRFNVSAISPLTGILTSSNCGGSFGIALKRAGYDAVIFTGKSDSLITVELSPAGVNFKDAEKLRGMLTADTQQALGSKGSKLVIGPAGENLVRYACAVSDDRAAGRGGIGAVMGSKNIKAIVAFGAKNIPVAHPDRLLNVKRKWTERLRAHPLTGEQLPRLGTAALLAPMQQKRLLATKNFSAGRYQNYASVTGEEMAERFLIRNKGCTSCPIQCARVVDLDGKTVKGPEVEILGLMGANILNDRLEDIIRWNYELDELGMDTISTAGTIAFAMELNEKGLWNSGLSFGKIDNLSEVIRSIAFRSDAVGDALAEGSKRLMQRFGGEEFCIQVKGMELSAYEPRGAVGQGLGYSVANRGGCHLNAGYEVVVEGLGLTINPYTKHGKAQIAIMFQNLMEAVSAGGNCLFTTYAFFPFFLFTKPNGFLAKTVNKVLPYFGPALSVVNRYPKLAKINIFSMLPHPVALHAATGMKLTMGDLMTIGARGFNLERMINQRLGISAKDDKLPRRLTDVEQVPGDPRTKVPQAELKRQFYRARGWDADGRVTPRTLRYYGLDDLDDIGKRSLPRKEGAAQ</sequence>
<dbReference type="GO" id="GO:0016625">
    <property type="term" value="F:oxidoreductase activity, acting on the aldehyde or oxo group of donors, iron-sulfur protein as acceptor"/>
    <property type="evidence" value="ECO:0007669"/>
    <property type="project" value="InterPro"/>
</dbReference>
<name>A0A9D1SX64_9FIRM</name>
<dbReference type="SUPFAM" id="SSF48310">
    <property type="entry name" value="Aldehyde ferredoxin oxidoreductase, C-terminal domains"/>
    <property type="match status" value="1"/>
</dbReference>
<dbReference type="Gene3D" id="1.10.569.10">
    <property type="entry name" value="Aldehyde Ferredoxin Oxidoreductase Protein, subunit A, domain 2"/>
    <property type="match status" value="1"/>
</dbReference>
<organism evidence="8 9">
    <name type="scientific">Candidatus Stercoripulliclostridium merdipullorum</name>
    <dbReference type="NCBI Taxonomy" id="2840952"/>
    <lineage>
        <taxon>Bacteria</taxon>
        <taxon>Bacillati</taxon>
        <taxon>Bacillota</taxon>
        <taxon>Clostridia</taxon>
        <taxon>Eubacteriales</taxon>
        <taxon>Candidatus Stercoripulliclostridium</taxon>
    </lineage>
</organism>
<dbReference type="InterPro" id="IPR013983">
    <property type="entry name" value="Ald_Fedxn_OxRdtase_N"/>
</dbReference>
<dbReference type="InterPro" id="IPR036021">
    <property type="entry name" value="Tungsten_al_ferr_oxy-like_C"/>
</dbReference>
<dbReference type="EMBL" id="DVOH01000034">
    <property type="protein sequence ID" value="HIV00353.1"/>
    <property type="molecule type" value="Genomic_DNA"/>
</dbReference>
<keyword evidence="4" id="KW-0479">Metal-binding</keyword>
<dbReference type="InterPro" id="IPR051919">
    <property type="entry name" value="W-dependent_AOR"/>
</dbReference>
<gene>
    <name evidence="8" type="ORF">IAB14_04505</name>
</gene>
<dbReference type="AlphaFoldDB" id="A0A9D1SX64"/>
<dbReference type="GO" id="GO:0051539">
    <property type="term" value="F:4 iron, 4 sulfur cluster binding"/>
    <property type="evidence" value="ECO:0007669"/>
    <property type="project" value="UniProtKB-KW"/>
</dbReference>
<dbReference type="InterPro" id="IPR013984">
    <property type="entry name" value="Ald_Fedxn_OxRdtase_dom2"/>
</dbReference>
<evidence type="ECO:0000256" key="1">
    <source>
        <dbReference type="ARBA" id="ARBA00001966"/>
    </source>
</evidence>
<proteinExistence type="inferred from homology"/>
<protein>
    <submittedName>
        <fullName evidence="8">Aldehyde ferredoxin oxidoreductase family protein</fullName>
    </submittedName>
</protein>
<dbReference type="Proteomes" id="UP000886891">
    <property type="component" value="Unassembled WGS sequence"/>
</dbReference>
<dbReference type="GO" id="GO:0046872">
    <property type="term" value="F:metal ion binding"/>
    <property type="evidence" value="ECO:0007669"/>
    <property type="project" value="UniProtKB-KW"/>
</dbReference>
<evidence type="ECO:0000256" key="6">
    <source>
        <dbReference type="ARBA" id="ARBA00023014"/>
    </source>
</evidence>
<keyword evidence="5" id="KW-0408">Iron</keyword>
<comment type="cofactor">
    <cofactor evidence="1">
        <name>[4Fe-4S] cluster</name>
        <dbReference type="ChEBI" id="CHEBI:49883"/>
    </cofactor>
</comment>
<keyword evidence="6" id="KW-0411">Iron-sulfur</keyword>
<dbReference type="Gene3D" id="3.60.9.10">
    <property type="entry name" value="Aldehyde ferredoxin oxidoreductase, N-terminal domain"/>
    <property type="match status" value="1"/>
</dbReference>
<dbReference type="Pfam" id="PF02730">
    <property type="entry name" value="AFOR_N"/>
    <property type="match status" value="1"/>
</dbReference>